<dbReference type="Pfam" id="PF10326">
    <property type="entry name" value="7TM_GPCR_Str"/>
    <property type="match status" value="1"/>
</dbReference>
<feature type="transmembrane region" description="Helical" evidence="1">
    <location>
        <begin position="134"/>
        <end position="157"/>
    </location>
</feature>
<name>A0A915NS28_9BILA</name>
<dbReference type="Proteomes" id="UP000887560">
    <property type="component" value="Unplaced"/>
</dbReference>
<organism evidence="2 3">
    <name type="scientific">Meloidogyne floridensis</name>
    <dbReference type="NCBI Taxonomy" id="298350"/>
    <lineage>
        <taxon>Eukaryota</taxon>
        <taxon>Metazoa</taxon>
        <taxon>Ecdysozoa</taxon>
        <taxon>Nematoda</taxon>
        <taxon>Chromadorea</taxon>
        <taxon>Rhabditida</taxon>
        <taxon>Tylenchina</taxon>
        <taxon>Tylenchomorpha</taxon>
        <taxon>Tylenchoidea</taxon>
        <taxon>Meloidogynidae</taxon>
        <taxon>Meloidogyninae</taxon>
        <taxon>Meloidogyne</taxon>
    </lineage>
</organism>
<protein>
    <submittedName>
        <fullName evidence="3">Serpentine receptor class gamma</fullName>
    </submittedName>
</protein>
<keyword evidence="1" id="KW-1133">Transmembrane helix</keyword>
<dbReference type="WBParaSite" id="scf7180000420353.g5177">
    <property type="protein sequence ID" value="scf7180000420353.g5177"/>
    <property type="gene ID" value="scf7180000420353.g5177"/>
</dbReference>
<keyword evidence="1" id="KW-0812">Transmembrane</keyword>
<feature type="transmembrane region" description="Helical" evidence="1">
    <location>
        <begin position="239"/>
        <end position="258"/>
    </location>
</feature>
<dbReference type="AlphaFoldDB" id="A0A915NS28"/>
<dbReference type="SUPFAM" id="SSF81321">
    <property type="entry name" value="Family A G protein-coupled receptor-like"/>
    <property type="match status" value="1"/>
</dbReference>
<accession>A0A915NS28</accession>
<evidence type="ECO:0000313" key="2">
    <source>
        <dbReference type="Proteomes" id="UP000887560"/>
    </source>
</evidence>
<proteinExistence type="predicted"/>
<feature type="transmembrane region" description="Helical" evidence="1">
    <location>
        <begin position="6"/>
        <end position="30"/>
    </location>
</feature>
<evidence type="ECO:0000313" key="3">
    <source>
        <dbReference type="WBParaSite" id="scf7180000420353.g5177"/>
    </source>
</evidence>
<feature type="transmembrane region" description="Helical" evidence="1">
    <location>
        <begin position="206"/>
        <end position="233"/>
    </location>
</feature>
<keyword evidence="2" id="KW-1185">Reference proteome</keyword>
<feature type="transmembrane region" description="Helical" evidence="1">
    <location>
        <begin position="93"/>
        <end position="114"/>
    </location>
</feature>
<reference evidence="3" key="1">
    <citation type="submission" date="2022-11" db="UniProtKB">
        <authorList>
            <consortium name="WormBaseParasite"/>
        </authorList>
    </citation>
    <scope>IDENTIFICATION</scope>
</reference>
<dbReference type="InterPro" id="IPR019428">
    <property type="entry name" value="7TM_GPCR_serpentine_rcpt_Str"/>
</dbReference>
<evidence type="ECO:0000256" key="1">
    <source>
        <dbReference type="SAM" id="Phobius"/>
    </source>
</evidence>
<sequence length="318" mass="36416">MVQAITLAVIINAYLTFSLGILFNFLLYYLAKKHSTNDLKEYFRITVYHICWHLLQLISQTIGQPLFFIASDNNAYVFLHGPGRWIPSIPLQLLVLVVYLCTLGCSTTSISLQFIDRYLVICRNHSNHFRRYSIMGFIVLLNALVIIIVNICSLPSVNYQLTLQKFVKICGILFDNTQNVEFLQRNWSTLSCEALNQVLRNMLLQAILAALTSLSMLIFVTLAVSGIFSVIILPFELLLFLPSQWLPVLNPLITIITVHKYRIGFKKLIGLKVFKENSNKQTPVVLPMVQTNNENVVVQERCITPLRNELCQIDRTYN</sequence>
<keyword evidence="1" id="KW-0472">Membrane</keyword>